<dbReference type="Gene3D" id="1.10.150.130">
    <property type="match status" value="1"/>
</dbReference>
<dbReference type="Pfam" id="PF00589">
    <property type="entry name" value="Phage_integrase"/>
    <property type="match status" value="1"/>
</dbReference>
<dbReference type="PROSITE" id="PS51900">
    <property type="entry name" value="CB"/>
    <property type="match status" value="1"/>
</dbReference>
<sequence length="304" mass="33406">MAAKRTPPPPPDLQPLVASWELALRSDRKSRETIKSYLAGVNQFLAWCDAEGQVPELTKPLVRAFVAHLLEQGAEPATARARQLSLRRFSAWLEEEGEIDSDPLLGLKAPKLDTKVTQSLDDEQVRALVKACAGKELRDRRDEALVRLMVETGMRAGEAVALRLDDIDLVRGVAMVVRGKGGKGRLVPFGAQTARAIDRYMRLRRAHLRADTADLWLGERQKGFSYYGLHAALRDRAAKAGLVSFHPHLLRHTAASRWLAAGGSEGGLMAVAGWTTRDMIDRYTRSTAAERAAAEARSLGLGDL</sequence>
<evidence type="ECO:0000259" key="7">
    <source>
        <dbReference type="PROSITE" id="PS51900"/>
    </source>
</evidence>
<dbReference type="AlphaFoldDB" id="A0A7I7WJL8"/>
<reference evidence="8 9" key="1">
    <citation type="journal article" date="2019" name="Emerg. Microbes Infect.">
        <title>Comprehensive subspecies identification of 175 nontuberculous mycobacteria species based on 7547 genomic profiles.</title>
        <authorList>
            <person name="Matsumoto Y."/>
            <person name="Kinjo T."/>
            <person name="Motooka D."/>
            <person name="Nabeya D."/>
            <person name="Jung N."/>
            <person name="Uechi K."/>
            <person name="Horii T."/>
            <person name="Iida T."/>
            <person name="Fujita J."/>
            <person name="Nakamura S."/>
        </authorList>
    </citation>
    <scope>NUCLEOTIDE SEQUENCE [LARGE SCALE GENOMIC DNA]</scope>
    <source>
        <strain evidence="8 9">JCM 12688</strain>
    </source>
</reference>
<feature type="domain" description="Tyr recombinase" evidence="6">
    <location>
        <begin position="115"/>
        <end position="297"/>
    </location>
</feature>
<dbReference type="Proteomes" id="UP000466187">
    <property type="component" value="Chromosome"/>
</dbReference>
<comment type="similarity">
    <text evidence="1">Belongs to the 'phage' integrase family.</text>
</comment>
<dbReference type="InterPro" id="IPR044068">
    <property type="entry name" value="CB"/>
</dbReference>
<dbReference type="PANTHER" id="PTHR30349:SF41">
    <property type="entry name" value="INTEGRASE_RECOMBINASE PROTEIN MJ0367-RELATED"/>
    <property type="match status" value="1"/>
</dbReference>
<evidence type="ECO:0000256" key="2">
    <source>
        <dbReference type="ARBA" id="ARBA00022908"/>
    </source>
</evidence>
<protein>
    <submittedName>
        <fullName evidence="8">Tyrosine recombinase XerC</fullName>
    </submittedName>
</protein>
<dbReference type="InterPro" id="IPR013762">
    <property type="entry name" value="Integrase-like_cat_sf"/>
</dbReference>
<dbReference type="Gene3D" id="1.10.443.10">
    <property type="entry name" value="Intergrase catalytic core"/>
    <property type="match status" value="1"/>
</dbReference>
<dbReference type="EMBL" id="AP022608">
    <property type="protein sequence ID" value="BBZ17142.1"/>
    <property type="molecule type" value="Genomic_DNA"/>
</dbReference>
<dbReference type="PROSITE" id="PS51898">
    <property type="entry name" value="TYR_RECOMBINASE"/>
    <property type="match status" value="1"/>
</dbReference>
<evidence type="ECO:0000313" key="8">
    <source>
        <dbReference type="EMBL" id="BBZ17142.1"/>
    </source>
</evidence>
<dbReference type="PANTHER" id="PTHR30349">
    <property type="entry name" value="PHAGE INTEGRASE-RELATED"/>
    <property type="match status" value="1"/>
</dbReference>
<keyword evidence="3 5" id="KW-0238">DNA-binding</keyword>
<evidence type="ECO:0000313" key="9">
    <source>
        <dbReference type="Proteomes" id="UP000466187"/>
    </source>
</evidence>
<keyword evidence="4" id="KW-0233">DNA recombination</keyword>
<accession>A0A7I7WJL8</accession>
<evidence type="ECO:0000256" key="4">
    <source>
        <dbReference type="ARBA" id="ARBA00023172"/>
    </source>
</evidence>
<dbReference type="GO" id="GO:0015074">
    <property type="term" value="P:DNA integration"/>
    <property type="evidence" value="ECO:0007669"/>
    <property type="project" value="UniProtKB-KW"/>
</dbReference>
<evidence type="ECO:0000256" key="5">
    <source>
        <dbReference type="PROSITE-ProRule" id="PRU01248"/>
    </source>
</evidence>
<dbReference type="Pfam" id="PF02899">
    <property type="entry name" value="Phage_int_SAM_1"/>
    <property type="match status" value="1"/>
</dbReference>
<keyword evidence="2" id="KW-0229">DNA integration</keyword>
<dbReference type="CDD" id="cd00397">
    <property type="entry name" value="DNA_BRE_C"/>
    <property type="match status" value="1"/>
</dbReference>
<evidence type="ECO:0000259" key="6">
    <source>
        <dbReference type="PROSITE" id="PS51898"/>
    </source>
</evidence>
<dbReference type="InterPro" id="IPR050090">
    <property type="entry name" value="Tyrosine_recombinase_XerCD"/>
</dbReference>
<organism evidence="8 9">
    <name type="scientific">Mycolicibacterium gadium</name>
    <name type="common">Mycobacterium gadium</name>
    <dbReference type="NCBI Taxonomy" id="1794"/>
    <lineage>
        <taxon>Bacteria</taxon>
        <taxon>Bacillati</taxon>
        <taxon>Actinomycetota</taxon>
        <taxon>Actinomycetes</taxon>
        <taxon>Mycobacteriales</taxon>
        <taxon>Mycobacteriaceae</taxon>
        <taxon>Mycolicibacterium</taxon>
    </lineage>
</organism>
<name>A0A7I7WJL8_MYCGU</name>
<gene>
    <name evidence="8" type="primary">xerC_1</name>
    <name evidence="8" type="ORF">MGAD_14770</name>
</gene>
<dbReference type="InterPro" id="IPR004107">
    <property type="entry name" value="Integrase_SAM-like_N"/>
</dbReference>
<dbReference type="InterPro" id="IPR010998">
    <property type="entry name" value="Integrase_recombinase_N"/>
</dbReference>
<dbReference type="KEGG" id="mgad:MGAD_14770"/>
<proteinExistence type="inferred from homology"/>
<evidence type="ECO:0000256" key="1">
    <source>
        <dbReference type="ARBA" id="ARBA00008857"/>
    </source>
</evidence>
<dbReference type="InterPro" id="IPR002104">
    <property type="entry name" value="Integrase_catalytic"/>
</dbReference>
<dbReference type="GO" id="GO:0006310">
    <property type="term" value="P:DNA recombination"/>
    <property type="evidence" value="ECO:0007669"/>
    <property type="project" value="UniProtKB-KW"/>
</dbReference>
<evidence type="ECO:0000256" key="3">
    <source>
        <dbReference type="ARBA" id="ARBA00023125"/>
    </source>
</evidence>
<dbReference type="SUPFAM" id="SSF56349">
    <property type="entry name" value="DNA breaking-rejoining enzymes"/>
    <property type="match status" value="1"/>
</dbReference>
<dbReference type="GO" id="GO:0003677">
    <property type="term" value="F:DNA binding"/>
    <property type="evidence" value="ECO:0007669"/>
    <property type="project" value="UniProtKB-UniRule"/>
</dbReference>
<feature type="domain" description="Core-binding (CB)" evidence="7">
    <location>
        <begin position="11"/>
        <end position="94"/>
    </location>
</feature>
<dbReference type="InterPro" id="IPR011010">
    <property type="entry name" value="DNA_brk_join_enz"/>
</dbReference>
<dbReference type="RefSeq" id="WP_197746604.1">
    <property type="nucleotide sequence ID" value="NZ_AP022608.1"/>
</dbReference>